<protein>
    <submittedName>
        <fullName evidence="1">Uncharacterized protein</fullName>
    </submittedName>
</protein>
<sequence>MSGYINDVMDIMDALCQLTQSMKDSTRANMLERIPHYAELVASLEEREEQFFKALDECSKEQSQCIRDYMMDLRDVQELEGDFFYMRGYSDCVILMYRLNLLK</sequence>
<comment type="caution">
    <text evidence="1">The sequence shown here is derived from an EMBL/GenBank/DDBJ whole genome shotgun (WGS) entry which is preliminary data.</text>
</comment>
<organism evidence="1 2">
    <name type="scientific">Alkaliphilus pronyensis</name>
    <dbReference type="NCBI Taxonomy" id="1482732"/>
    <lineage>
        <taxon>Bacteria</taxon>
        <taxon>Bacillati</taxon>
        <taxon>Bacillota</taxon>
        <taxon>Clostridia</taxon>
        <taxon>Peptostreptococcales</taxon>
        <taxon>Natronincolaceae</taxon>
        <taxon>Alkaliphilus</taxon>
    </lineage>
</organism>
<dbReference type="EMBL" id="WBZC01000012">
    <property type="protein sequence ID" value="KAB3536243.1"/>
    <property type="molecule type" value="Genomic_DNA"/>
</dbReference>
<dbReference type="AlphaFoldDB" id="A0A6I0FBU1"/>
<evidence type="ECO:0000313" key="2">
    <source>
        <dbReference type="Proteomes" id="UP000432715"/>
    </source>
</evidence>
<dbReference type="OrthoDB" id="9792958at2"/>
<dbReference type="Proteomes" id="UP000432715">
    <property type="component" value="Unassembled WGS sequence"/>
</dbReference>
<evidence type="ECO:0000313" key="1">
    <source>
        <dbReference type="EMBL" id="KAB3536243.1"/>
    </source>
</evidence>
<accession>A0A6I0FBU1</accession>
<proteinExistence type="predicted"/>
<reference evidence="1 2" key="1">
    <citation type="submission" date="2019-10" db="EMBL/GenBank/DDBJ databases">
        <title>Alkaliphilus serpentinus sp. nov. and Alkaliphilus pronyensis sp. nov., two novel anaerobic alkaliphilic species isolated from the serpentinized-hosted hydrothermal field of the Prony Bay (New Caledonia).</title>
        <authorList>
            <person name="Postec A."/>
        </authorList>
    </citation>
    <scope>NUCLEOTIDE SEQUENCE [LARGE SCALE GENOMIC DNA]</scope>
    <source>
        <strain evidence="1 2">LacV</strain>
    </source>
</reference>
<keyword evidence="2" id="KW-1185">Reference proteome</keyword>
<gene>
    <name evidence="1" type="ORF">F8154_03965</name>
</gene>
<name>A0A6I0FBU1_9FIRM</name>
<dbReference type="RefSeq" id="WP_151860299.1">
    <property type="nucleotide sequence ID" value="NZ_WBZC01000012.1"/>
</dbReference>